<evidence type="ECO:0000313" key="2">
    <source>
        <dbReference type="Proteomes" id="UP000186104"/>
    </source>
</evidence>
<dbReference type="Proteomes" id="UP000186104">
    <property type="component" value="Chromosome"/>
</dbReference>
<evidence type="ECO:0000313" key="1">
    <source>
        <dbReference type="EMBL" id="ANI91456.1"/>
    </source>
</evidence>
<organism evidence="1 2">
    <name type="scientific">Dietzia timorensis</name>
    <dbReference type="NCBI Taxonomy" id="499555"/>
    <lineage>
        <taxon>Bacteria</taxon>
        <taxon>Bacillati</taxon>
        <taxon>Actinomycetota</taxon>
        <taxon>Actinomycetes</taxon>
        <taxon>Mycobacteriales</taxon>
        <taxon>Dietziaceae</taxon>
        <taxon>Dietzia</taxon>
    </lineage>
</organism>
<keyword evidence="1" id="KW-0489">Methyltransferase</keyword>
<dbReference type="GO" id="GO:0008168">
    <property type="term" value="F:methyltransferase activity"/>
    <property type="evidence" value="ECO:0007669"/>
    <property type="project" value="UniProtKB-KW"/>
</dbReference>
<protein>
    <submittedName>
        <fullName evidence="1">Tetracenomycin polyketide synthesis O-methyltransferase TcmP</fullName>
    </submittedName>
</protein>
<proteinExistence type="predicted"/>
<dbReference type="GO" id="GO:0032259">
    <property type="term" value="P:methylation"/>
    <property type="evidence" value="ECO:0007669"/>
    <property type="project" value="UniProtKB-KW"/>
</dbReference>
<dbReference type="EMBL" id="CP015961">
    <property type="protein sequence ID" value="ANI91456.1"/>
    <property type="molecule type" value="Genomic_DNA"/>
</dbReference>
<dbReference type="InterPro" id="IPR029063">
    <property type="entry name" value="SAM-dependent_MTases_sf"/>
</dbReference>
<dbReference type="OrthoDB" id="9800233at2"/>
<accession>A0A173LGK8</accession>
<dbReference type="RefSeq" id="WP_067476050.1">
    <property type="nucleotide sequence ID" value="NZ_CP015961.1"/>
</dbReference>
<dbReference type="PANTHER" id="PTHR43619:SF2">
    <property type="entry name" value="S-ADENOSYL-L-METHIONINE-DEPENDENT METHYLTRANSFERASES SUPERFAMILY PROTEIN"/>
    <property type="match status" value="1"/>
</dbReference>
<dbReference type="AlphaFoldDB" id="A0A173LGK8"/>
<keyword evidence="1" id="KW-0808">Transferase</keyword>
<keyword evidence="2" id="KW-1185">Reference proteome</keyword>
<reference evidence="1 2" key="1">
    <citation type="submission" date="2016-06" db="EMBL/GenBank/DDBJ databases">
        <title>Complete genome sequence of a saline-alkali tolerant type strain Dietzia timorensis ID05-A0528T.</title>
        <authorList>
            <person name="Wu X."/>
        </authorList>
    </citation>
    <scope>NUCLEOTIDE SEQUENCE [LARGE SCALE GENOMIC DNA]</scope>
    <source>
        <strain evidence="1 2">ID05-A0528</strain>
    </source>
</reference>
<dbReference type="STRING" id="499555.BJL86_0654"/>
<sequence length="280" mass="31259">MTVHDVQSTLFFPLLGRAEASRRWPAVFSDPWAVDRAEEIARTEETSARSLGTGPAAVYGLRHAITLAEIRRYLRSHPGAAIVNVGCGLDQLAPDLAGELGEPRTPGTSTIYNLDYPEVLSMRARWVDAAEGEVDLPYSATDHRWMDEVDGSRGMIAIAAGVFYYLEVHEVRALVTAMAERFPGGRLAYDSESPFVIRQSERSVRRGGVAEAPMPFKVSDPFAARGWSDKVRDVRVEFNFTRYLPKAQRGKLPLGIRAFFAFMQRIRGMYEVVVDFAEEI</sequence>
<dbReference type="Gene3D" id="3.40.50.150">
    <property type="entry name" value="Vaccinia Virus protein VP39"/>
    <property type="match status" value="1"/>
</dbReference>
<dbReference type="PANTHER" id="PTHR43619">
    <property type="entry name" value="S-ADENOSYL-L-METHIONINE-DEPENDENT METHYLTRANSFERASE YKTD-RELATED"/>
    <property type="match status" value="1"/>
</dbReference>
<dbReference type="KEGG" id="dtm:BJL86_0654"/>
<gene>
    <name evidence="1" type="ORF">BJL86_0654</name>
</gene>
<name>A0A173LGK8_9ACTN</name>
<dbReference type="SUPFAM" id="SSF53335">
    <property type="entry name" value="S-adenosyl-L-methionine-dependent methyltransferases"/>
    <property type="match status" value="1"/>
</dbReference>